<protein>
    <submittedName>
        <fullName evidence="2">C2H2-type domain-containing protein</fullName>
    </submittedName>
</protein>
<dbReference type="WBParaSite" id="PS1159_v2.g10662.t2">
    <property type="protein sequence ID" value="PS1159_v2.g10662.t2"/>
    <property type="gene ID" value="PS1159_v2.g10662"/>
</dbReference>
<dbReference type="Proteomes" id="UP000887580">
    <property type="component" value="Unplaced"/>
</dbReference>
<sequence length="455" mass="51765">MKEQFFNGRFFSIFLHLTIRYSNLNLNQSFKIPILIPVQSLSKLDNNKNDDSTVNDKNGEKGYLQSWNKSSNLSLNALKINDGGRTEMPENFWNKNDSSFSTKNSTLSLHITAHESLDASDSFIDKSNDGGKLNSIKNAKQISADSIFISNPFEFPRQQNDKMPEPEVSKFTASQQLLNPNAASNNDKQHIIKALQPQQKPPPPPPSQPSAAVLQRHQFNPIRNYDTYEYQLQSCAAFNKHLISQRRRPYPFFDQQIGIAQRPNTDYVRDISDRCPTQNSGEVYRYTAQKWKANSKVSFDSVEFKYILGTDPTLKAAVDHLMSPEQSSIPLPTIVLNDTSLTPKFTSVRKNILNDTSSTPKFTSVRKNSERVEVEDFEQDDGERDHTDEEDWGEKKPKRKRNAPYKAQSGKRGSGIANLAPDGKDPRQHVCQECGARYKSRPGLVYHRKHAHENL</sequence>
<reference evidence="2" key="1">
    <citation type="submission" date="2022-11" db="UniProtKB">
        <authorList>
            <consortium name="WormBaseParasite"/>
        </authorList>
    </citation>
    <scope>IDENTIFICATION</scope>
</reference>
<name>A0AC35ETQ5_9BILA</name>
<accession>A0AC35ETQ5</accession>
<evidence type="ECO:0000313" key="1">
    <source>
        <dbReference type="Proteomes" id="UP000887580"/>
    </source>
</evidence>
<organism evidence="1 2">
    <name type="scientific">Panagrolaimus sp. PS1159</name>
    <dbReference type="NCBI Taxonomy" id="55785"/>
    <lineage>
        <taxon>Eukaryota</taxon>
        <taxon>Metazoa</taxon>
        <taxon>Ecdysozoa</taxon>
        <taxon>Nematoda</taxon>
        <taxon>Chromadorea</taxon>
        <taxon>Rhabditida</taxon>
        <taxon>Tylenchina</taxon>
        <taxon>Panagrolaimomorpha</taxon>
        <taxon>Panagrolaimoidea</taxon>
        <taxon>Panagrolaimidae</taxon>
        <taxon>Panagrolaimus</taxon>
    </lineage>
</organism>
<evidence type="ECO:0000313" key="2">
    <source>
        <dbReference type="WBParaSite" id="PS1159_v2.g10662.t2"/>
    </source>
</evidence>
<proteinExistence type="predicted"/>